<proteinExistence type="predicted"/>
<name>A0A518HI74_9BACT</name>
<dbReference type="AlphaFoldDB" id="A0A518HI74"/>
<protein>
    <submittedName>
        <fullName evidence="1">Uncharacterized protein</fullName>
    </submittedName>
</protein>
<gene>
    <name evidence="1" type="ORF">Enr13x_03610</name>
</gene>
<evidence type="ECO:0000313" key="2">
    <source>
        <dbReference type="Proteomes" id="UP000319004"/>
    </source>
</evidence>
<keyword evidence="2" id="KW-1185">Reference proteome</keyword>
<accession>A0A518HI74</accession>
<evidence type="ECO:0000313" key="1">
    <source>
        <dbReference type="EMBL" id="QDV40555.1"/>
    </source>
</evidence>
<dbReference type="Proteomes" id="UP000319004">
    <property type="component" value="Chromosome"/>
</dbReference>
<dbReference type="EMBL" id="CP037423">
    <property type="protein sequence ID" value="QDV40555.1"/>
    <property type="molecule type" value="Genomic_DNA"/>
</dbReference>
<organism evidence="1 2">
    <name type="scientific">Stieleria neptunia</name>
    <dbReference type="NCBI Taxonomy" id="2527979"/>
    <lineage>
        <taxon>Bacteria</taxon>
        <taxon>Pseudomonadati</taxon>
        <taxon>Planctomycetota</taxon>
        <taxon>Planctomycetia</taxon>
        <taxon>Pirellulales</taxon>
        <taxon>Pirellulaceae</taxon>
        <taxon>Stieleria</taxon>
    </lineage>
</organism>
<sequence>MLCMTEKYWSGLALDVMQYTGRVESDCPSFQGSALERKVDVAPPPPPPASRRSLRGSVFPGSALRLERFVSGRARALRCVGNNKQPERSRAVNLVEWGESLVSRWP</sequence>
<reference evidence="1 2" key="1">
    <citation type="submission" date="2019-03" db="EMBL/GenBank/DDBJ databases">
        <title>Deep-cultivation of Planctomycetes and their phenomic and genomic characterization uncovers novel biology.</title>
        <authorList>
            <person name="Wiegand S."/>
            <person name="Jogler M."/>
            <person name="Boedeker C."/>
            <person name="Pinto D."/>
            <person name="Vollmers J."/>
            <person name="Rivas-Marin E."/>
            <person name="Kohn T."/>
            <person name="Peeters S.H."/>
            <person name="Heuer A."/>
            <person name="Rast P."/>
            <person name="Oberbeckmann S."/>
            <person name="Bunk B."/>
            <person name="Jeske O."/>
            <person name="Meyerdierks A."/>
            <person name="Storesund J.E."/>
            <person name="Kallscheuer N."/>
            <person name="Luecker S."/>
            <person name="Lage O.M."/>
            <person name="Pohl T."/>
            <person name="Merkel B.J."/>
            <person name="Hornburger P."/>
            <person name="Mueller R.-W."/>
            <person name="Bruemmer F."/>
            <person name="Labrenz M."/>
            <person name="Spormann A.M."/>
            <person name="Op den Camp H."/>
            <person name="Overmann J."/>
            <person name="Amann R."/>
            <person name="Jetten M.S.M."/>
            <person name="Mascher T."/>
            <person name="Medema M.H."/>
            <person name="Devos D.P."/>
            <person name="Kaster A.-K."/>
            <person name="Ovreas L."/>
            <person name="Rohde M."/>
            <person name="Galperin M.Y."/>
            <person name="Jogler C."/>
        </authorList>
    </citation>
    <scope>NUCLEOTIDE SEQUENCE [LARGE SCALE GENOMIC DNA]</scope>
    <source>
        <strain evidence="1 2">Enr13</strain>
    </source>
</reference>
<dbReference type="KEGG" id="snep:Enr13x_03610"/>